<dbReference type="Proteomes" id="UP000233556">
    <property type="component" value="Unassembled WGS sequence"/>
</dbReference>
<accession>A0A2I0T7E0</accession>
<reference evidence="2" key="1">
    <citation type="submission" date="2017-11" db="EMBL/GenBank/DDBJ databases">
        <authorList>
            <person name="Lima N.C."/>
            <person name="Parody-Merino A.M."/>
            <person name="Battley P.F."/>
            <person name="Fidler A.E."/>
            <person name="Prosdocimi F."/>
        </authorList>
    </citation>
    <scope>NUCLEOTIDE SEQUENCE [LARGE SCALE GENOMIC DNA]</scope>
</reference>
<proteinExistence type="predicted"/>
<organism evidence="1 2">
    <name type="scientific">Limosa lapponica baueri</name>
    <dbReference type="NCBI Taxonomy" id="1758121"/>
    <lineage>
        <taxon>Eukaryota</taxon>
        <taxon>Metazoa</taxon>
        <taxon>Chordata</taxon>
        <taxon>Craniata</taxon>
        <taxon>Vertebrata</taxon>
        <taxon>Euteleostomi</taxon>
        <taxon>Archelosauria</taxon>
        <taxon>Archosauria</taxon>
        <taxon>Dinosauria</taxon>
        <taxon>Saurischia</taxon>
        <taxon>Theropoda</taxon>
        <taxon>Coelurosauria</taxon>
        <taxon>Aves</taxon>
        <taxon>Neognathae</taxon>
        <taxon>Neoaves</taxon>
        <taxon>Charadriiformes</taxon>
        <taxon>Scolopacidae</taxon>
        <taxon>Limosa</taxon>
    </lineage>
</organism>
<keyword evidence="2" id="KW-1185">Reference proteome</keyword>
<keyword evidence="1" id="KW-0808">Transferase</keyword>
<dbReference type="PANTHER" id="PTHR33332">
    <property type="entry name" value="REVERSE TRANSCRIPTASE DOMAIN-CONTAINING PROTEIN"/>
    <property type="match status" value="1"/>
</dbReference>
<keyword evidence="1" id="KW-0695">RNA-directed DNA polymerase</keyword>
<keyword evidence="1" id="KW-0548">Nucleotidyltransferase</keyword>
<protein>
    <submittedName>
        <fullName evidence="1">Rna-directed dna polymerase from mobile element jockey-like</fullName>
    </submittedName>
</protein>
<dbReference type="GO" id="GO:0003964">
    <property type="term" value="F:RNA-directed DNA polymerase activity"/>
    <property type="evidence" value="ECO:0007669"/>
    <property type="project" value="UniProtKB-KW"/>
</dbReference>
<sequence>MEELHVLVSKLERHGFDGWTTWWIRNRLDGRTQRVTVHGVMAKWKSVTSGVPQGPVLGPVLFNTFVGYMDGGSECTLSKFANDKKLCGVVDMLEGREAIQRDLNNLERVDVPEVALKSKNSEEMQLSILSEINQFLKHEEDPQGGPITGQLHWQLSANLQK</sequence>
<evidence type="ECO:0000313" key="1">
    <source>
        <dbReference type="EMBL" id="PKU29705.1"/>
    </source>
</evidence>
<name>A0A2I0T7E0_LIMLA</name>
<dbReference type="EMBL" id="KZ516406">
    <property type="protein sequence ID" value="PKU29705.1"/>
    <property type="molecule type" value="Genomic_DNA"/>
</dbReference>
<gene>
    <name evidence="1" type="ORF">llap_19991</name>
</gene>
<dbReference type="AlphaFoldDB" id="A0A2I0T7E0"/>
<dbReference type="OrthoDB" id="416454at2759"/>
<reference evidence="2" key="2">
    <citation type="submission" date="2017-12" db="EMBL/GenBank/DDBJ databases">
        <title>Genome sequence of the Bar-tailed Godwit (Limosa lapponica baueri).</title>
        <authorList>
            <person name="Lima N.C.B."/>
            <person name="Parody-Merino A.M."/>
            <person name="Battley P.F."/>
            <person name="Fidler A.E."/>
            <person name="Prosdocimi F."/>
        </authorList>
    </citation>
    <scope>NUCLEOTIDE SEQUENCE [LARGE SCALE GENOMIC DNA]</scope>
</reference>
<evidence type="ECO:0000313" key="2">
    <source>
        <dbReference type="Proteomes" id="UP000233556"/>
    </source>
</evidence>